<feature type="region of interest" description="Disordered" evidence="2">
    <location>
        <begin position="1245"/>
        <end position="1266"/>
    </location>
</feature>
<evidence type="ECO:0000259" key="3">
    <source>
        <dbReference type="PROSITE" id="PS51471"/>
    </source>
</evidence>
<feature type="compositionally biased region" description="Low complexity" evidence="2">
    <location>
        <begin position="1612"/>
        <end position="1621"/>
    </location>
</feature>
<comment type="caution">
    <text evidence="4">The sequence shown here is derived from an EMBL/GenBank/DDBJ whole genome shotgun (WGS) entry which is preliminary data.</text>
</comment>
<feature type="region of interest" description="Disordered" evidence="2">
    <location>
        <begin position="698"/>
        <end position="850"/>
    </location>
</feature>
<dbReference type="SUPFAM" id="SSF81901">
    <property type="entry name" value="HCP-like"/>
    <property type="match status" value="1"/>
</dbReference>
<name>A0ABN9V0E1_9DINO</name>
<dbReference type="Proteomes" id="UP001189429">
    <property type="component" value="Unassembled WGS sequence"/>
</dbReference>
<feature type="compositionally biased region" description="Low complexity" evidence="2">
    <location>
        <begin position="1532"/>
        <end position="1542"/>
    </location>
</feature>
<dbReference type="PANTHER" id="PTHR11102:SF160">
    <property type="entry name" value="ERAD-ASSOCIATED E3 UBIQUITIN-PROTEIN LIGASE COMPONENT HRD3"/>
    <property type="match status" value="1"/>
</dbReference>
<feature type="region of interest" description="Disordered" evidence="2">
    <location>
        <begin position="589"/>
        <end position="622"/>
    </location>
</feature>
<dbReference type="PANTHER" id="PTHR11102">
    <property type="entry name" value="SEL-1-LIKE PROTEIN"/>
    <property type="match status" value="1"/>
</dbReference>
<gene>
    <name evidence="4" type="ORF">PCOR1329_LOCUS53453</name>
</gene>
<feature type="region of interest" description="Disordered" evidence="2">
    <location>
        <begin position="644"/>
        <end position="663"/>
    </location>
</feature>
<feature type="compositionally biased region" description="Low complexity" evidence="2">
    <location>
        <begin position="1247"/>
        <end position="1259"/>
    </location>
</feature>
<comment type="similarity">
    <text evidence="1">Belongs to the sel-1 family.</text>
</comment>
<dbReference type="Pfam" id="PF08238">
    <property type="entry name" value="Sel1"/>
    <property type="match status" value="4"/>
</dbReference>
<organism evidence="4 5">
    <name type="scientific">Prorocentrum cordatum</name>
    <dbReference type="NCBI Taxonomy" id="2364126"/>
    <lineage>
        <taxon>Eukaryota</taxon>
        <taxon>Sar</taxon>
        <taxon>Alveolata</taxon>
        <taxon>Dinophyceae</taxon>
        <taxon>Prorocentrales</taxon>
        <taxon>Prorocentraceae</taxon>
        <taxon>Prorocentrum</taxon>
    </lineage>
</organism>
<feature type="region of interest" description="Disordered" evidence="2">
    <location>
        <begin position="1391"/>
        <end position="1437"/>
    </location>
</feature>
<feature type="compositionally biased region" description="Basic residues" evidence="2">
    <location>
        <begin position="1454"/>
        <end position="1467"/>
    </location>
</feature>
<sequence length="1936" mass="213533">MSVGPTVGMPVVNWARDIAVFMCKRFMGAGFCRHAEQETPHVRPSRSPAGGPPDNEKRMVKNIEGLERQLEAETSTRADAAGGCGSMRVERSNGNDGQDIIAIQTITLGSKAAQLSNPDIADISKELPDGLMKRRAELPVGAQVLRLMRERDMVGVAVANLESELEAFIKQHGGGEELSANVGRAVQAAQQEVAEARRAASSEASELPSEPSMEELRALLHKSGARVPVEDDQVGGEVYPAGASPVALKSARAAAPPDGASNWETESSNWDDEASAEVIAFQEHHRMQDRLWELQDQSESGEGTTGGAGMVTEPYIAVAVPKGLAFHVVKFGGTCAAHVCRGVPGGLHAFPGYCFTSEAMGSASQRLVAQLWRSVTAVATHCNDWIVAGGFNMEASTLGLECARALQDIILALGSTGPWHLMQHAILKASADASLQKARVTVLAGLETELLGRLALVGDRLRGTVAGQDAAFTIAGKADNLGARVRKESQAKGVEWARDAVLREARGARGALRVKALQEVLKARLGASPSASASDAMEVCKEIWRTYGLVAAASALGRGVGCVLAAYLWVADTATMDLKGSSMPLHRDEAAAGADCPGAGADQGRTAPAQEPPGGARARAEAQLGHGRHALAVAPEAQPRFGQRLHEPRQSPGPRPGAQAAADVAEGCSEGDVIAKFHQLPWRSGTLSNQQWASSLRMYKQARSPSPGRSGEFGGEPGSALAAVRAPRFRSPPPGPSAFGDAPPELPGRKRPLAHAEAKVPSHIVRSPSPPRRGQKRPPGHDDLPLHASASSEQPQPQPWCPSADGPPAHGRRAAAEPHPHRHPPRQASPQPAPTQHEAEAPQPEASREAEQWRLEFERLRQASHDSAEPECASQQQWETSERQGVVRCPEDLTDATVRVLSPALSAAEAEGLLEAARAAAFDRGPDSVDGKPTFQANILSKGLPVDAALAAKLRPILDQRLLPYARNAANCSGCVACTAIVRRYLAGERLRHPRHHDREAFMTMVVALSPASAYTGGLYVQPGYSAEGREFVALEAGEAVMHDFTLRHGVEVLSGERFSLAVWLKPSAESCSSGSSPWYLETAAAGDPHAQFVHGDLLWRRAPTEGVPWLRSAAEQGHAVAMHHLAIACEAGRGTPQDPAEAVLWYARSAERGYAPAMAAVAVAHGVGVGGLPQNATAYLAWTRRAAEHGEEVAMKRLADSLLEGEGGSGADVAGAVEWYRRSAQLGHEPAAAALKALVRRRARPRSASSEAARQSLAGRSRKGRFAEVHQDPAWRLEYAGTCDDGGRGVPADEISNCLGDCPSAAHLHEVRAQFSSSLPSWPALPPPLTRAPVEDRVAGRRVQPLGEALRGPRPEAEPPGSPARAQGPLAEFTSVDEMLADVKRNRELRRRQAASAPDAAAGGPLTGASAETLGGETSGGACGSGATPWPLSQQLPAPSNIRRMLAEAKVNRASRRRTPATRRSPRGTQGRLQRRPPGEPKPGEGPARRGGVRRGRRGAAPPAEEAGAGSAEDAARRLPWRPRARRRRLPAVARPAAPGRGPRRRPRRRGGRAQRCGGRLAAPRGRRPGEAQGPRERGAGRRLHRPAPAEVWRHGGRPAAAGRGGGGRRSQGARAEGQGPRQRHAALQARRFPPQRGRGRQRARRGAAAEIPAGAGHGVPLRSPRPARPRAGRRPRGLPLGRRARRGASQCWVPRAVQRAAQRLGRRRVAGRRVARGRVWRWRAGRRRGRWWRRHGRRWRRLQRRRRQRLVGLGGWWRHRRWRWRWRWRQHRRWRWRRWRRRGWRRRHSRRQRRRRRDWWRSGRRRRRRCGRRRWGWRCRRRRRWRRRRWRRRCHRRWRQRRGRRREWWRQRERRRRKRGRRRQGRQHCRRWRWRRGRGRGWWRCQRRRQRRRRRWRGWWRLERRRDGRGGRPRGSGWWRHWRRRRWRRGRGRG</sequence>
<keyword evidence="5" id="KW-1185">Reference proteome</keyword>
<evidence type="ECO:0000256" key="2">
    <source>
        <dbReference type="SAM" id="MobiDB-lite"/>
    </source>
</evidence>
<feature type="domain" description="Fe2OG dioxygenase" evidence="3">
    <location>
        <begin position="976"/>
        <end position="1067"/>
    </location>
</feature>
<evidence type="ECO:0000256" key="1">
    <source>
        <dbReference type="ARBA" id="ARBA00038101"/>
    </source>
</evidence>
<protein>
    <recommendedName>
        <fullName evidence="3">Fe2OG dioxygenase domain-containing protein</fullName>
    </recommendedName>
</protein>
<feature type="compositionally biased region" description="Basic residues" evidence="2">
    <location>
        <begin position="1520"/>
        <end position="1531"/>
    </location>
</feature>
<proteinExistence type="inferred from homology"/>
<accession>A0ABN9V0E1</accession>
<reference evidence="4" key="1">
    <citation type="submission" date="2023-10" db="EMBL/GenBank/DDBJ databases">
        <authorList>
            <person name="Chen Y."/>
            <person name="Shah S."/>
            <person name="Dougan E. K."/>
            <person name="Thang M."/>
            <person name="Chan C."/>
        </authorList>
    </citation>
    <scope>NUCLEOTIDE SEQUENCE [LARGE SCALE GENOMIC DNA]</scope>
</reference>
<feature type="compositionally biased region" description="Low complexity" evidence="2">
    <location>
        <begin position="1555"/>
        <end position="1565"/>
    </location>
</feature>
<dbReference type="InterPro" id="IPR006597">
    <property type="entry name" value="Sel1-like"/>
</dbReference>
<dbReference type="EMBL" id="CAUYUJ010016516">
    <property type="protein sequence ID" value="CAK0866202.1"/>
    <property type="molecule type" value="Genomic_DNA"/>
</dbReference>
<dbReference type="SUPFAM" id="SSF51197">
    <property type="entry name" value="Clavaminate synthase-like"/>
    <property type="match status" value="1"/>
</dbReference>
<dbReference type="InterPro" id="IPR050767">
    <property type="entry name" value="Sel1_AlgK"/>
</dbReference>
<feature type="compositionally biased region" description="Basic residues" evidence="2">
    <location>
        <begin position="1667"/>
        <end position="1687"/>
    </location>
</feature>
<dbReference type="PROSITE" id="PS51471">
    <property type="entry name" value="FE2OG_OXY"/>
    <property type="match status" value="1"/>
</dbReference>
<dbReference type="InterPro" id="IPR011990">
    <property type="entry name" value="TPR-like_helical_dom_sf"/>
</dbReference>
<dbReference type="InterPro" id="IPR005123">
    <property type="entry name" value="Oxoglu/Fe-dep_dioxygenase_dom"/>
</dbReference>
<feature type="compositionally biased region" description="Basic residues" evidence="2">
    <location>
        <begin position="1543"/>
        <end position="1554"/>
    </location>
</feature>
<feature type="region of interest" description="Disordered" evidence="2">
    <location>
        <begin position="1319"/>
        <end position="1377"/>
    </location>
</feature>
<evidence type="ECO:0000313" key="4">
    <source>
        <dbReference type="EMBL" id="CAK0866202.1"/>
    </source>
</evidence>
<evidence type="ECO:0000313" key="5">
    <source>
        <dbReference type="Proteomes" id="UP001189429"/>
    </source>
</evidence>
<dbReference type="SMART" id="SM00671">
    <property type="entry name" value="SEL1"/>
    <property type="match status" value="4"/>
</dbReference>
<feature type="region of interest" description="Disordered" evidence="2">
    <location>
        <begin position="1451"/>
        <end position="1687"/>
    </location>
</feature>
<feature type="compositionally biased region" description="Basic and acidic residues" evidence="2">
    <location>
        <begin position="1569"/>
        <end position="1581"/>
    </location>
</feature>
<dbReference type="Gene3D" id="2.60.120.620">
    <property type="entry name" value="q2cbj1_9rhob like domain"/>
    <property type="match status" value="1"/>
</dbReference>
<feature type="compositionally biased region" description="Low complexity" evidence="2">
    <location>
        <begin position="591"/>
        <end position="602"/>
    </location>
</feature>
<feature type="compositionally biased region" description="Low complexity" evidence="2">
    <location>
        <begin position="1395"/>
        <end position="1405"/>
    </location>
</feature>
<feature type="compositionally biased region" description="Low complexity" evidence="2">
    <location>
        <begin position="1500"/>
        <end position="1514"/>
    </location>
</feature>
<dbReference type="Gene3D" id="1.25.40.10">
    <property type="entry name" value="Tetratricopeptide repeat domain"/>
    <property type="match status" value="1"/>
</dbReference>
<feature type="region of interest" description="Disordered" evidence="2">
    <location>
        <begin position="36"/>
        <end position="57"/>
    </location>
</feature>